<keyword evidence="2" id="KW-1185">Reference proteome</keyword>
<accession>A0AA39FTC5</accession>
<evidence type="ECO:0000313" key="2">
    <source>
        <dbReference type="Proteomes" id="UP001168972"/>
    </source>
</evidence>
<comment type="caution">
    <text evidence="1">The sequence shown here is derived from an EMBL/GenBank/DDBJ whole genome shotgun (WGS) entry which is preliminary data.</text>
</comment>
<sequence>MASAELFANDELAEPGIDPRSFTKTIIFVTTNNIDDYESNMSSSLNDSRIKNVNNDTPIVQVISKTEIRLEHLNESVWLDTDADQVRKIIFTFRFLTR</sequence>
<gene>
    <name evidence="1" type="ORF">PV327_008894</name>
</gene>
<proteinExistence type="predicted"/>
<name>A0AA39FTC5_MICHY</name>
<dbReference type="EMBL" id="JAQQBR010000005">
    <property type="protein sequence ID" value="KAK0175115.1"/>
    <property type="molecule type" value="Genomic_DNA"/>
</dbReference>
<reference evidence="1" key="1">
    <citation type="journal article" date="2023" name="bioRxiv">
        <title>Scaffold-level genome assemblies of two parasitoid biocontrol wasps reveal the parthenogenesis mechanism and an associated novel virus.</title>
        <authorList>
            <person name="Inwood S."/>
            <person name="Skelly J."/>
            <person name="Guhlin J."/>
            <person name="Harrop T."/>
            <person name="Goldson S."/>
            <person name="Dearden P."/>
        </authorList>
    </citation>
    <scope>NUCLEOTIDE SEQUENCE</scope>
    <source>
        <strain evidence="1">Lincoln</strain>
        <tissue evidence="1">Whole body</tissue>
    </source>
</reference>
<evidence type="ECO:0000313" key="1">
    <source>
        <dbReference type="EMBL" id="KAK0175115.1"/>
    </source>
</evidence>
<organism evidence="1 2">
    <name type="scientific">Microctonus hyperodae</name>
    <name type="common">Parasitoid wasp</name>
    <dbReference type="NCBI Taxonomy" id="165561"/>
    <lineage>
        <taxon>Eukaryota</taxon>
        <taxon>Metazoa</taxon>
        <taxon>Ecdysozoa</taxon>
        <taxon>Arthropoda</taxon>
        <taxon>Hexapoda</taxon>
        <taxon>Insecta</taxon>
        <taxon>Pterygota</taxon>
        <taxon>Neoptera</taxon>
        <taxon>Endopterygota</taxon>
        <taxon>Hymenoptera</taxon>
        <taxon>Apocrita</taxon>
        <taxon>Ichneumonoidea</taxon>
        <taxon>Braconidae</taxon>
        <taxon>Euphorinae</taxon>
        <taxon>Microctonus</taxon>
    </lineage>
</organism>
<protein>
    <submittedName>
        <fullName evidence="1">Uncharacterized protein</fullName>
    </submittedName>
</protein>
<reference evidence="1" key="2">
    <citation type="submission" date="2023-03" db="EMBL/GenBank/DDBJ databases">
        <authorList>
            <person name="Inwood S.N."/>
            <person name="Skelly J.G."/>
            <person name="Guhlin J."/>
            <person name="Harrop T.W.R."/>
            <person name="Goldson S.G."/>
            <person name="Dearden P.K."/>
        </authorList>
    </citation>
    <scope>NUCLEOTIDE SEQUENCE</scope>
    <source>
        <strain evidence="1">Lincoln</strain>
        <tissue evidence="1">Whole body</tissue>
    </source>
</reference>
<dbReference type="AlphaFoldDB" id="A0AA39FTC5"/>
<dbReference type="Proteomes" id="UP001168972">
    <property type="component" value="Unassembled WGS sequence"/>
</dbReference>